<dbReference type="AlphaFoldDB" id="A0A4W4H377"/>
<keyword evidence="3 4" id="KW-0440">LIM domain</keyword>
<proteinExistence type="predicted"/>
<dbReference type="InterPro" id="IPR028740">
    <property type="entry name" value="EPLIN_Lim_dom"/>
</dbReference>
<dbReference type="Pfam" id="PF00412">
    <property type="entry name" value="LIM"/>
    <property type="match status" value="1"/>
</dbReference>
<dbReference type="PANTHER" id="PTHR24206">
    <property type="entry name" value="OS06G0237300 PROTEIN"/>
    <property type="match status" value="1"/>
</dbReference>
<feature type="compositionally biased region" description="Low complexity" evidence="5">
    <location>
        <begin position="588"/>
        <end position="597"/>
    </location>
</feature>
<feature type="compositionally biased region" description="Acidic residues" evidence="5">
    <location>
        <begin position="527"/>
        <end position="551"/>
    </location>
</feature>
<feature type="compositionally biased region" description="Basic and acidic residues" evidence="5">
    <location>
        <begin position="621"/>
        <end position="630"/>
    </location>
</feature>
<evidence type="ECO:0000313" key="8">
    <source>
        <dbReference type="Proteomes" id="UP000314983"/>
    </source>
</evidence>
<reference evidence="7" key="5">
    <citation type="submission" date="2025-09" db="UniProtKB">
        <authorList>
            <consortium name="Ensembl"/>
        </authorList>
    </citation>
    <scope>IDENTIFICATION</scope>
</reference>
<dbReference type="SUPFAM" id="SSF57716">
    <property type="entry name" value="Glucocorticoid receptor-like (DNA-binding domain)"/>
    <property type="match status" value="2"/>
</dbReference>
<organism evidence="7 8">
    <name type="scientific">Electrophorus electricus</name>
    <name type="common">Electric eel</name>
    <name type="synonym">Gymnotus electricus</name>
    <dbReference type="NCBI Taxonomy" id="8005"/>
    <lineage>
        <taxon>Eukaryota</taxon>
        <taxon>Metazoa</taxon>
        <taxon>Chordata</taxon>
        <taxon>Craniata</taxon>
        <taxon>Vertebrata</taxon>
        <taxon>Euteleostomi</taxon>
        <taxon>Actinopterygii</taxon>
        <taxon>Neopterygii</taxon>
        <taxon>Teleostei</taxon>
        <taxon>Ostariophysi</taxon>
        <taxon>Gymnotiformes</taxon>
        <taxon>Gymnotoidei</taxon>
        <taxon>Gymnotidae</taxon>
        <taxon>Electrophorus</taxon>
    </lineage>
</organism>
<feature type="region of interest" description="Disordered" evidence="5">
    <location>
        <begin position="443"/>
        <end position="636"/>
    </location>
</feature>
<accession>A0A4W4H377</accession>
<dbReference type="OMA" id="RESCVMC"/>
<dbReference type="GeneID" id="113570399"/>
<feature type="region of interest" description="Disordered" evidence="5">
    <location>
        <begin position="216"/>
        <end position="237"/>
    </location>
</feature>
<sequence>MAVSSFDRRQWASQSLRVTAKELSMVGARGKNAAIAERFSKYQKAAEEINSDKKNPTEGGAPALCCGSLSILRRQWEAQHPPSPDRAAPLRRQEREPAAPPSRGSAEGNGRVCRVPPRSPRMETQQMRGAEEVAEGPPTDKPAVPLISLKMMFESKVCGESCETGGSGPEKMELGDKAFDAIVETTPLRDRMALYQAAVSKLDVPSSSFSDLDMEVHASSTRQKENVPPTSPDTTSAYELDSMKESATDSNGSCVTTPVSDQAQSKAFKKFCLPVRESCVMCMKTVYPLERLVANQQIYHNSCFRCVHCNTKLSLVNYASLNSNIYCKPHFCQLFKAKGNYDEGFSHRPRKELWEAGGLDVEEQVKEFPTENSASPTVEESPLEKVNVLTATLETRAQSAPERLEKPVETGRLKISWPPQTDEREEGLPQACAAADGGIICPIRPKWPPEGDSAPFSAEKAELSSIRGSSSLKERSRPFSGGSSTPPTVQPGETRPALLKPAKEEEPWGETPLPHPAQVTPLPAEDSAQEEEEAEYDREQVEEEEQVDEEKLEGGEVTENKGDCQEEVEQASLTYQSTSLDNTPPSSPLSESGSGSEQQKNSQDVGFWDGEEDQANDSMEDLIRRNRLYYEEEEED</sequence>
<evidence type="ECO:0000256" key="1">
    <source>
        <dbReference type="ARBA" id="ARBA00022723"/>
    </source>
</evidence>
<dbReference type="PROSITE" id="PS50023">
    <property type="entry name" value="LIM_DOMAIN_2"/>
    <property type="match status" value="1"/>
</dbReference>
<dbReference type="GO" id="GO:0046872">
    <property type="term" value="F:metal ion binding"/>
    <property type="evidence" value="ECO:0007669"/>
    <property type="project" value="UniProtKB-KW"/>
</dbReference>
<evidence type="ECO:0000259" key="6">
    <source>
        <dbReference type="PROSITE" id="PS50023"/>
    </source>
</evidence>
<keyword evidence="8" id="KW-1185">Reference proteome</keyword>
<reference evidence="8" key="2">
    <citation type="journal article" date="2017" name="Sci. Adv.">
        <title>A tail of two voltages: Proteomic comparison of the three electric organs of the electric eel.</title>
        <authorList>
            <person name="Traeger L.L."/>
            <person name="Sabat G."/>
            <person name="Barrett-Wilt G.A."/>
            <person name="Wells G.B."/>
            <person name="Sussman M.R."/>
        </authorList>
    </citation>
    <scope>NUCLEOTIDE SEQUENCE [LARGE SCALE GENOMIC DNA]</scope>
</reference>
<evidence type="ECO:0000256" key="5">
    <source>
        <dbReference type="SAM" id="MobiDB-lite"/>
    </source>
</evidence>
<reference evidence="7" key="3">
    <citation type="submission" date="2020-05" db="EMBL/GenBank/DDBJ databases">
        <title>Electrophorus electricus (electric eel) genome, fEleEle1, primary haplotype.</title>
        <authorList>
            <person name="Myers G."/>
            <person name="Meyer A."/>
            <person name="Fedrigo O."/>
            <person name="Formenti G."/>
            <person name="Rhie A."/>
            <person name="Tracey A."/>
            <person name="Sims Y."/>
            <person name="Jarvis E.D."/>
        </authorList>
    </citation>
    <scope>NUCLEOTIDE SEQUENCE [LARGE SCALE GENOMIC DNA]</scope>
</reference>
<dbReference type="Ensembl" id="ENSEEET00000043698.2">
    <property type="protein sequence ID" value="ENSEEEP00000043203.2"/>
    <property type="gene ID" value="ENSEEEG00000020401.2"/>
</dbReference>
<name>A0A4W4H377_ELEEL</name>
<dbReference type="SMART" id="SM00132">
    <property type="entry name" value="LIM"/>
    <property type="match status" value="1"/>
</dbReference>
<dbReference type="Proteomes" id="UP000314983">
    <property type="component" value="Chromosome 22"/>
</dbReference>
<gene>
    <name evidence="7" type="primary">lima1a</name>
</gene>
<dbReference type="GeneTree" id="ENSGT00940000158313"/>
<evidence type="ECO:0000256" key="2">
    <source>
        <dbReference type="ARBA" id="ARBA00022833"/>
    </source>
</evidence>
<keyword evidence="1 4" id="KW-0479">Metal-binding</keyword>
<dbReference type="PROSITE" id="PS00478">
    <property type="entry name" value="LIM_DOMAIN_1"/>
    <property type="match status" value="1"/>
</dbReference>
<protein>
    <recommendedName>
        <fullName evidence="6">LIM zinc-binding domain-containing protein</fullName>
    </recommendedName>
</protein>
<evidence type="ECO:0000256" key="3">
    <source>
        <dbReference type="ARBA" id="ARBA00023038"/>
    </source>
</evidence>
<dbReference type="CTD" id="64000"/>
<dbReference type="FunFam" id="2.10.110.10:FF:000002">
    <property type="entry name" value="LIM domain and actin-binding 1"/>
    <property type="match status" value="1"/>
</dbReference>
<keyword evidence="2 4" id="KW-0862">Zinc</keyword>
<dbReference type="CDD" id="cd09485">
    <property type="entry name" value="LIM_Eplin_alpha_beta"/>
    <property type="match status" value="1"/>
</dbReference>
<reference evidence="8" key="1">
    <citation type="journal article" date="2014" name="Science">
        <title>Nonhuman genetics. Genomic basis for the convergent evolution of electric organs.</title>
        <authorList>
            <person name="Gallant J.R."/>
            <person name="Traeger L.L."/>
            <person name="Volkening J.D."/>
            <person name="Moffett H."/>
            <person name="Chen P.H."/>
            <person name="Novina C.D."/>
            <person name="Phillips G.N.Jr."/>
            <person name="Anand R."/>
            <person name="Wells G.B."/>
            <person name="Pinch M."/>
            <person name="Guth R."/>
            <person name="Unguez G.A."/>
            <person name="Albert J.S."/>
            <person name="Zakon H.H."/>
            <person name="Samanta M.P."/>
            <person name="Sussman M.R."/>
        </authorList>
    </citation>
    <scope>NUCLEOTIDE SEQUENCE [LARGE SCALE GENOMIC DNA]</scope>
</reference>
<evidence type="ECO:0000256" key="4">
    <source>
        <dbReference type="PROSITE-ProRule" id="PRU00125"/>
    </source>
</evidence>
<feature type="compositionally biased region" description="Polar residues" evidence="5">
    <location>
        <begin position="571"/>
        <end position="583"/>
    </location>
</feature>
<feature type="domain" description="LIM zinc-binding" evidence="6">
    <location>
        <begin position="277"/>
        <end position="337"/>
    </location>
</feature>
<dbReference type="Gene3D" id="2.10.110.10">
    <property type="entry name" value="Cysteine Rich Protein"/>
    <property type="match status" value="1"/>
</dbReference>
<dbReference type="InterPro" id="IPR001781">
    <property type="entry name" value="Znf_LIM"/>
</dbReference>
<feature type="region of interest" description="Disordered" evidence="5">
    <location>
        <begin position="75"/>
        <end position="140"/>
    </location>
</feature>
<feature type="compositionally biased region" description="Acidic residues" evidence="5">
    <location>
        <begin position="609"/>
        <end position="620"/>
    </location>
</feature>
<reference evidence="7" key="4">
    <citation type="submission" date="2025-08" db="UniProtKB">
        <authorList>
            <consortium name="Ensembl"/>
        </authorList>
    </citation>
    <scope>IDENTIFICATION</scope>
</reference>
<dbReference type="KEGG" id="eee:113570399"/>
<feature type="compositionally biased region" description="Basic and acidic residues" evidence="5">
    <location>
        <begin position="552"/>
        <end position="564"/>
    </location>
</feature>
<evidence type="ECO:0000313" key="7">
    <source>
        <dbReference type="Ensembl" id="ENSEEEP00000043203.2"/>
    </source>
</evidence>
<dbReference type="RefSeq" id="XP_026854576.2">
    <property type="nucleotide sequence ID" value="XM_026998775.2"/>
</dbReference>